<accession>A0A9X3N8K1</accession>
<sequence>MRENLDIRGAVTIELTDGAGALVARQHRSNQIVLTGRRLVAQLFGGVTGAPPGKVTHVAVGTDGTATSDGDAALRSERGPRNPITTVAYTDFDDRPTPGGPSVRRTRVSLTAVFDFDQVNGPEPLREAALFTADKAGVMYNRVILDAVTKTNAFKLTVLWDIVF</sequence>
<evidence type="ECO:0000313" key="2">
    <source>
        <dbReference type="Proteomes" id="UP001149140"/>
    </source>
</evidence>
<reference evidence="1" key="1">
    <citation type="submission" date="2022-10" db="EMBL/GenBank/DDBJ databases">
        <title>The WGS of Solirubrobacter ginsenosidimutans DSM 21036.</title>
        <authorList>
            <person name="Jiang Z."/>
        </authorList>
    </citation>
    <scope>NUCLEOTIDE SEQUENCE</scope>
    <source>
        <strain evidence="1">DSM 21036</strain>
    </source>
</reference>
<evidence type="ECO:0000313" key="1">
    <source>
        <dbReference type="EMBL" id="MDA0166823.1"/>
    </source>
</evidence>
<dbReference type="Proteomes" id="UP001149140">
    <property type="component" value="Unassembled WGS sequence"/>
</dbReference>
<name>A0A9X3N8K1_9ACTN</name>
<protein>
    <submittedName>
        <fullName evidence="1">Uncharacterized protein</fullName>
    </submittedName>
</protein>
<gene>
    <name evidence="1" type="ORF">OM076_41565</name>
</gene>
<keyword evidence="2" id="KW-1185">Reference proteome</keyword>
<proteinExistence type="predicted"/>
<dbReference type="EMBL" id="JAPDOD010000077">
    <property type="protein sequence ID" value="MDA0166823.1"/>
    <property type="molecule type" value="Genomic_DNA"/>
</dbReference>
<dbReference type="AlphaFoldDB" id="A0A9X3N8K1"/>
<dbReference type="RefSeq" id="WP_270046077.1">
    <property type="nucleotide sequence ID" value="NZ_JAPDOD010000077.1"/>
</dbReference>
<comment type="caution">
    <text evidence="1">The sequence shown here is derived from an EMBL/GenBank/DDBJ whole genome shotgun (WGS) entry which is preliminary data.</text>
</comment>
<organism evidence="1 2">
    <name type="scientific">Solirubrobacter ginsenosidimutans</name>
    <dbReference type="NCBI Taxonomy" id="490573"/>
    <lineage>
        <taxon>Bacteria</taxon>
        <taxon>Bacillati</taxon>
        <taxon>Actinomycetota</taxon>
        <taxon>Thermoleophilia</taxon>
        <taxon>Solirubrobacterales</taxon>
        <taxon>Solirubrobacteraceae</taxon>
        <taxon>Solirubrobacter</taxon>
    </lineage>
</organism>